<reference evidence="1" key="1">
    <citation type="submission" date="2018-05" db="EMBL/GenBank/DDBJ databases">
        <authorList>
            <person name="Lanie J.A."/>
            <person name="Ng W.-L."/>
            <person name="Kazmierczak K.M."/>
            <person name="Andrzejewski T.M."/>
            <person name="Davidsen T.M."/>
            <person name="Wayne K.J."/>
            <person name="Tettelin H."/>
            <person name="Glass J.I."/>
            <person name="Rusch D."/>
            <person name="Podicherti R."/>
            <person name="Tsui H.-C.T."/>
            <person name="Winkler M.E."/>
        </authorList>
    </citation>
    <scope>NUCLEOTIDE SEQUENCE</scope>
</reference>
<protein>
    <submittedName>
        <fullName evidence="1">Uncharacterized protein</fullName>
    </submittedName>
</protein>
<sequence length="161" mass="18397">MKRLLLIPLVLFVLSCDKKDKHGCLDSQACNYDSDATIENNSCIYEYNQCDICPQNNHDFNCLFGDWVASNGIAYYSIDEENFIFRSAITCSGIIGDLNVVEFTDTCLQTNYSFELVNYLYSFKLLPDNENFLLINLHTDFGENCVLDTLTRMTTDIPCDD</sequence>
<dbReference type="AlphaFoldDB" id="A0A382YJQ4"/>
<proteinExistence type="predicted"/>
<accession>A0A382YJQ4</accession>
<gene>
    <name evidence="1" type="ORF">METZ01_LOCUS436075</name>
</gene>
<organism evidence="1">
    <name type="scientific">marine metagenome</name>
    <dbReference type="NCBI Taxonomy" id="408172"/>
    <lineage>
        <taxon>unclassified sequences</taxon>
        <taxon>metagenomes</taxon>
        <taxon>ecological metagenomes</taxon>
    </lineage>
</organism>
<dbReference type="PROSITE" id="PS51257">
    <property type="entry name" value="PROKAR_LIPOPROTEIN"/>
    <property type="match status" value="1"/>
</dbReference>
<evidence type="ECO:0000313" key="1">
    <source>
        <dbReference type="EMBL" id="SVD83221.1"/>
    </source>
</evidence>
<name>A0A382YJQ4_9ZZZZ</name>
<dbReference type="EMBL" id="UINC01176204">
    <property type="protein sequence ID" value="SVD83221.1"/>
    <property type="molecule type" value="Genomic_DNA"/>
</dbReference>